<evidence type="ECO:0000313" key="2">
    <source>
        <dbReference type="EMBL" id="KAF3212877.1"/>
    </source>
</evidence>
<proteinExistence type="predicted"/>
<feature type="region of interest" description="Disordered" evidence="1">
    <location>
        <begin position="24"/>
        <end position="43"/>
    </location>
</feature>
<sequence>MEFEFIDNTNIDASARKQIRSSVMRGRNTGKTRSRKETIRRPKPRALVPDVRNLNRRGLDGNSPSPDDVIGGMLRTVGNEFTALRYPKTLEPPVQRVVRQFMEMTSSIIYPKEVCIEVQESHGIWFEFFQSDEAFFHCILAMAQAFSDWLQGGEGESIKVMRYLANTYRCVNEKLKKEGTPDDATIAVVMSITMHNNLLRAPGGAKVHLNALQRMVELRGGLSSFPTVLLLHKICRTDIEFSLQSGSLPRFYRDEFPYTTMRPSPTWVDTTYEAFITATNAHIYNVDIQTVFRDMLGASRFINTLKVTNQKIAPLVFQEILISTGYRLMYICPLDGPRLLPAADDVCQLALLAMVTTILIRKGYNRLSYPYLAGLFHDSIAKITESSSVCNGFLLWLLFMAGISIFDVKDDAWLQLMLKNQTSLMELESWQSVKIVLTEYPWIDYFHDGPGLELWDTLAGLEE</sequence>
<gene>
    <name evidence="2" type="ORF">TWF191_010355</name>
</gene>
<organism evidence="2 3">
    <name type="scientific">Orbilia oligospora</name>
    <name type="common">Nematode-trapping fungus</name>
    <name type="synonym">Arthrobotrys oligospora</name>
    <dbReference type="NCBI Taxonomy" id="2813651"/>
    <lineage>
        <taxon>Eukaryota</taxon>
        <taxon>Fungi</taxon>
        <taxon>Dikarya</taxon>
        <taxon>Ascomycota</taxon>
        <taxon>Pezizomycotina</taxon>
        <taxon>Orbiliomycetes</taxon>
        <taxon>Orbiliales</taxon>
        <taxon>Orbiliaceae</taxon>
        <taxon>Orbilia</taxon>
    </lineage>
</organism>
<dbReference type="Pfam" id="PF11951">
    <property type="entry name" value="Fungal_trans_2"/>
    <property type="match status" value="1"/>
</dbReference>
<evidence type="ECO:0000256" key="1">
    <source>
        <dbReference type="SAM" id="MobiDB-lite"/>
    </source>
</evidence>
<dbReference type="AlphaFoldDB" id="A0A6G1MQZ0"/>
<dbReference type="EMBL" id="WIPF01000080">
    <property type="protein sequence ID" value="KAF3212877.1"/>
    <property type="molecule type" value="Genomic_DNA"/>
</dbReference>
<name>A0A6G1MQZ0_ORBOL</name>
<comment type="caution">
    <text evidence="2">The sequence shown here is derived from an EMBL/GenBank/DDBJ whole genome shotgun (WGS) entry which is preliminary data.</text>
</comment>
<accession>A0A6G1MQZ0</accession>
<dbReference type="Proteomes" id="UP000483672">
    <property type="component" value="Unassembled WGS sequence"/>
</dbReference>
<evidence type="ECO:0000313" key="3">
    <source>
        <dbReference type="Proteomes" id="UP000483672"/>
    </source>
</evidence>
<dbReference type="PANTHER" id="PTHR37540">
    <property type="entry name" value="TRANSCRIPTION FACTOR (ACR-2), PUTATIVE-RELATED-RELATED"/>
    <property type="match status" value="1"/>
</dbReference>
<protein>
    <submittedName>
        <fullName evidence="2">Uncharacterized protein</fullName>
    </submittedName>
</protein>
<reference evidence="2 3" key="1">
    <citation type="submission" date="2019-06" db="EMBL/GenBank/DDBJ databases">
        <authorList>
            <person name="Palmer J.M."/>
        </authorList>
    </citation>
    <scope>NUCLEOTIDE SEQUENCE [LARGE SCALE GENOMIC DNA]</scope>
    <source>
        <strain evidence="2 3">TWF191</strain>
    </source>
</reference>
<dbReference type="InterPro" id="IPR021858">
    <property type="entry name" value="Fun_TF"/>
</dbReference>